<dbReference type="AlphaFoldDB" id="A0A8S1BXZ1"/>
<name>A0A8S1BXZ1_9INSE</name>
<comment type="caution">
    <text evidence="1">The sequence shown here is derived from an EMBL/GenBank/DDBJ whole genome shotgun (WGS) entry which is preliminary data.</text>
</comment>
<sequence length="73" mass="8072">MAFHFTAPATKVLQMKQRTPPYSFSPSTCLALKGRSCEAASTFPQQSALGAISFVWPKSFLAMNMSRPERSLM</sequence>
<proteinExistence type="predicted"/>
<accession>A0A8S1BXZ1</accession>
<evidence type="ECO:0000313" key="2">
    <source>
        <dbReference type="Proteomes" id="UP000494165"/>
    </source>
</evidence>
<reference evidence="1 2" key="1">
    <citation type="submission" date="2020-04" db="EMBL/GenBank/DDBJ databases">
        <authorList>
            <person name="Alioto T."/>
            <person name="Alioto T."/>
            <person name="Gomez Garrido J."/>
        </authorList>
    </citation>
    <scope>NUCLEOTIDE SEQUENCE [LARGE SCALE GENOMIC DNA]</scope>
</reference>
<keyword evidence="2" id="KW-1185">Reference proteome</keyword>
<evidence type="ECO:0000313" key="1">
    <source>
        <dbReference type="EMBL" id="CAB3360501.1"/>
    </source>
</evidence>
<dbReference type="Proteomes" id="UP000494165">
    <property type="component" value="Unassembled WGS sequence"/>
</dbReference>
<protein>
    <submittedName>
        <fullName evidence="1">Uncharacterized protein</fullName>
    </submittedName>
</protein>
<dbReference type="EMBL" id="CADEPI010000003">
    <property type="protein sequence ID" value="CAB3360501.1"/>
    <property type="molecule type" value="Genomic_DNA"/>
</dbReference>
<organism evidence="1 2">
    <name type="scientific">Cloeon dipterum</name>
    <dbReference type="NCBI Taxonomy" id="197152"/>
    <lineage>
        <taxon>Eukaryota</taxon>
        <taxon>Metazoa</taxon>
        <taxon>Ecdysozoa</taxon>
        <taxon>Arthropoda</taxon>
        <taxon>Hexapoda</taxon>
        <taxon>Insecta</taxon>
        <taxon>Pterygota</taxon>
        <taxon>Palaeoptera</taxon>
        <taxon>Ephemeroptera</taxon>
        <taxon>Pisciforma</taxon>
        <taxon>Baetidae</taxon>
        <taxon>Cloeon</taxon>
    </lineage>
</organism>
<gene>
    <name evidence="1" type="ORF">CLODIP_2_CD08872</name>
</gene>